<feature type="chain" id="PRO_5016669431" description="Lipoprotein" evidence="1">
    <location>
        <begin position="21"/>
        <end position="217"/>
    </location>
</feature>
<feature type="signal peptide" evidence="1">
    <location>
        <begin position="1"/>
        <end position="20"/>
    </location>
</feature>
<evidence type="ECO:0000256" key="1">
    <source>
        <dbReference type="SAM" id="SignalP"/>
    </source>
</evidence>
<comment type="caution">
    <text evidence="2">The sequence shown here is derived from an EMBL/GenBank/DDBJ whole genome shotgun (WGS) entry which is preliminary data.</text>
</comment>
<sequence>MKAVNTLLLIFMLCSILACRDQTSGKSETQKGAIKIDTTKAVKIDGYWAVPKPSFDFNTWIKNTKDTLRLVTCSKYVYSPFGELKSKNAITKSLLNKFLIKDSVIKYENYASAYHFLTHKTSKLILYFDKDGPTHSYIFKGLINNADVDLENGIKIGMDKADFLNHFFNSFPKEIMDKYNFIKFDSCIQDIIHSYTFKQGKLVSVDFITDSYLDINF</sequence>
<proteinExistence type="predicted"/>
<evidence type="ECO:0008006" key="4">
    <source>
        <dbReference type="Google" id="ProtNLM"/>
    </source>
</evidence>
<gene>
    <name evidence="2" type="ORF">DRW42_16345</name>
</gene>
<dbReference type="RefSeq" id="WP_113949911.1">
    <property type="nucleotide sequence ID" value="NZ_QNQU01000014.1"/>
</dbReference>
<keyword evidence="1" id="KW-0732">Signal</keyword>
<dbReference type="Proteomes" id="UP000252081">
    <property type="component" value="Unassembled WGS sequence"/>
</dbReference>
<dbReference type="OrthoDB" id="795392at2"/>
<dbReference type="PROSITE" id="PS51257">
    <property type="entry name" value="PROKAR_LIPOPROTEIN"/>
    <property type="match status" value="1"/>
</dbReference>
<reference evidence="2 3" key="1">
    <citation type="submission" date="2018-07" db="EMBL/GenBank/DDBJ databases">
        <title>A draft genome of a endophytic bacteria, a new species of Pedobacter.</title>
        <authorList>
            <person name="Zhang Z.D."/>
            <person name="Chen Z.J."/>
        </authorList>
    </citation>
    <scope>NUCLEOTIDE SEQUENCE [LARGE SCALE GENOMIC DNA]</scope>
    <source>
        <strain evidence="2 3">RS10</strain>
    </source>
</reference>
<accession>A0A366KUQ7</accession>
<dbReference type="AlphaFoldDB" id="A0A366KUQ7"/>
<name>A0A366KUQ7_9SPHI</name>
<evidence type="ECO:0000313" key="3">
    <source>
        <dbReference type="Proteomes" id="UP000252081"/>
    </source>
</evidence>
<dbReference type="EMBL" id="QNQU01000014">
    <property type="protein sequence ID" value="RBQ05250.1"/>
    <property type="molecule type" value="Genomic_DNA"/>
</dbReference>
<protein>
    <recommendedName>
        <fullName evidence="4">Lipoprotein</fullName>
    </recommendedName>
</protein>
<keyword evidence="3" id="KW-1185">Reference proteome</keyword>
<organism evidence="2 3">
    <name type="scientific">Pedobacter miscanthi</name>
    <dbReference type="NCBI Taxonomy" id="2259170"/>
    <lineage>
        <taxon>Bacteria</taxon>
        <taxon>Pseudomonadati</taxon>
        <taxon>Bacteroidota</taxon>
        <taxon>Sphingobacteriia</taxon>
        <taxon>Sphingobacteriales</taxon>
        <taxon>Sphingobacteriaceae</taxon>
        <taxon>Pedobacter</taxon>
    </lineage>
</organism>
<evidence type="ECO:0000313" key="2">
    <source>
        <dbReference type="EMBL" id="RBQ05250.1"/>
    </source>
</evidence>